<comment type="caution">
    <text evidence="2">The sequence shown here is derived from an EMBL/GenBank/DDBJ whole genome shotgun (WGS) entry which is preliminary data.</text>
</comment>
<feature type="region of interest" description="Disordered" evidence="1">
    <location>
        <begin position="83"/>
        <end position="109"/>
    </location>
</feature>
<evidence type="ECO:0000256" key="1">
    <source>
        <dbReference type="SAM" id="MobiDB-lite"/>
    </source>
</evidence>
<gene>
    <name evidence="2" type="ORF">AMECASPLE_023884</name>
</gene>
<evidence type="ECO:0000313" key="3">
    <source>
        <dbReference type="Proteomes" id="UP001469553"/>
    </source>
</evidence>
<dbReference type="Proteomes" id="UP001469553">
    <property type="component" value="Unassembled WGS sequence"/>
</dbReference>
<keyword evidence="3" id="KW-1185">Reference proteome</keyword>
<evidence type="ECO:0000313" key="2">
    <source>
        <dbReference type="EMBL" id="MEQ2304140.1"/>
    </source>
</evidence>
<dbReference type="EMBL" id="JAHRIP010058666">
    <property type="protein sequence ID" value="MEQ2304140.1"/>
    <property type="molecule type" value="Genomic_DNA"/>
</dbReference>
<feature type="non-terminal residue" evidence="2">
    <location>
        <position position="109"/>
    </location>
</feature>
<proteinExistence type="predicted"/>
<name>A0ABV0ZE06_9TELE</name>
<reference evidence="2 3" key="1">
    <citation type="submission" date="2021-06" db="EMBL/GenBank/DDBJ databases">
        <authorList>
            <person name="Palmer J.M."/>
        </authorList>
    </citation>
    <scope>NUCLEOTIDE SEQUENCE [LARGE SCALE GENOMIC DNA]</scope>
    <source>
        <strain evidence="2 3">AS_MEX2019</strain>
        <tissue evidence="2">Muscle</tissue>
    </source>
</reference>
<accession>A0ABV0ZE06</accession>
<feature type="non-terminal residue" evidence="2">
    <location>
        <position position="1"/>
    </location>
</feature>
<organism evidence="2 3">
    <name type="scientific">Ameca splendens</name>
    <dbReference type="NCBI Taxonomy" id="208324"/>
    <lineage>
        <taxon>Eukaryota</taxon>
        <taxon>Metazoa</taxon>
        <taxon>Chordata</taxon>
        <taxon>Craniata</taxon>
        <taxon>Vertebrata</taxon>
        <taxon>Euteleostomi</taxon>
        <taxon>Actinopterygii</taxon>
        <taxon>Neopterygii</taxon>
        <taxon>Teleostei</taxon>
        <taxon>Neoteleostei</taxon>
        <taxon>Acanthomorphata</taxon>
        <taxon>Ovalentaria</taxon>
        <taxon>Atherinomorphae</taxon>
        <taxon>Cyprinodontiformes</taxon>
        <taxon>Goodeidae</taxon>
        <taxon>Ameca</taxon>
    </lineage>
</organism>
<sequence>VSTSSLLLLSLQGCFNTMPRWKDVSSDIREVTFAAHHSGNLGFYRKKDYFQVENISDSSQSSQEWTSQQIQPKICWPEIQSTPFHRSSESHRSHDLEEKTQEAFGIALR</sequence>
<protein>
    <submittedName>
        <fullName evidence="2">Uncharacterized protein</fullName>
    </submittedName>
</protein>
<feature type="compositionally biased region" description="Basic and acidic residues" evidence="1">
    <location>
        <begin position="86"/>
        <end position="101"/>
    </location>
</feature>